<dbReference type="PaxDb" id="55529-EKX49597"/>
<dbReference type="OrthoDB" id="2193793at2759"/>
<dbReference type="AlphaFoldDB" id="L1JMC8"/>
<evidence type="ECO:0000256" key="1">
    <source>
        <dbReference type="ARBA" id="ARBA00022676"/>
    </source>
</evidence>
<reference evidence="6" key="2">
    <citation type="submission" date="2012-11" db="EMBL/GenBank/DDBJ databases">
        <authorList>
            <person name="Kuo A."/>
            <person name="Curtis B.A."/>
            <person name="Tanifuji G."/>
            <person name="Burki F."/>
            <person name="Gruber A."/>
            <person name="Irimia M."/>
            <person name="Maruyama S."/>
            <person name="Arias M.C."/>
            <person name="Ball S.G."/>
            <person name="Gile G.H."/>
            <person name="Hirakawa Y."/>
            <person name="Hopkins J.F."/>
            <person name="Rensing S.A."/>
            <person name="Schmutz J."/>
            <person name="Symeonidi A."/>
            <person name="Elias M."/>
            <person name="Eveleigh R.J."/>
            <person name="Herman E.K."/>
            <person name="Klute M.J."/>
            <person name="Nakayama T."/>
            <person name="Obornik M."/>
            <person name="Reyes-Prieto A."/>
            <person name="Armbrust E.V."/>
            <person name="Aves S.J."/>
            <person name="Beiko R.G."/>
            <person name="Coutinho P."/>
            <person name="Dacks J.B."/>
            <person name="Durnford D.G."/>
            <person name="Fast N.M."/>
            <person name="Green B.R."/>
            <person name="Grisdale C."/>
            <person name="Hempe F."/>
            <person name="Henrissat B."/>
            <person name="Hoppner M.P."/>
            <person name="Ishida K.-I."/>
            <person name="Kim E."/>
            <person name="Koreny L."/>
            <person name="Kroth P.G."/>
            <person name="Liu Y."/>
            <person name="Malik S.-B."/>
            <person name="Maier U.G."/>
            <person name="McRose D."/>
            <person name="Mock T."/>
            <person name="Neilson J.A."/>
            <person name="Onodera N.T."/>
            <person name="Poole A.M."/>
            <person name="Pritham E.J."/>
            <person name="Richards T.A."/>
            <person name="Rocap G."/>
            <person name="Roy S.W."/>
            <person name="Sarai C."/>
            <person name="Schaack S."/>
            <person name="Shirato S."/>
            <person name="Slamovits C.H."/>
            <person name="Spencer D.F."/>
            <person name="Suzuki S."/>
            <person name="Worden A.Z."/>
            <person name="Zauner S."/>
            <person name="Barry K."/>
            <person name="Bell C."/>
            <person name="Bharti A.K."/>
            <person name="Crow J.A."/>
            <person name="Grimwood J."/>
            <person name="Kramer R."/>
            <person name="Lindquist E."/>
            <person name="Lucas S."/>
            <person name="Salamov A."/>
            <person name="McFadden G.I."/>
            <person name="Lane C.E."/>
            <person name="Keeling P.J."/>
            <person name="Gray M.W."/>
            <person name="Grigoriev I.V."/>
            <person name="Archibald J.M."/>
        </authorList>
    </citation>
    <scope>NUCLEOTIDE SEQUENCE</scope>
    <source>
        <strain evidence="6">CCMP2712</strain>
    </source>
</reference>
<dbReference type="SUPFAM" id="SSF53756">
    <property type="entry name" value="UDP-Glycosyltransferase/glycogen phosphorylase"/>
    <property type="match status" value="1"/>
</dbReference>
<dbReference type="HOGENOM" id="CLU_1727089_0_0_1"/>
<proteinExistence type="predicted"/>
<accession>L1JMC8</accession>
<dbReference type="Proteomes" id="UP000011087">
    <property type="component" value="Unassembled WGS sequence"/>
</dbReference>
<evidence type="ECO:0000313" key="4">
    <source>
        <dbReference type="EMBL" id="EKX49597.1"/>
    </source>
</evidence>
<dbReference type="EnsemblProtists" id="EKX49597">
    <property type="protein sequence ID" value="EKX49597"/>
    <property type="gene ID" value="GUITHDRAFT_67737"/>
</dbReference>
<keyword evidence="1" id="KW-0808">Transferase</keyword>
<protein>
    <recommendedName>
        <fullName evidence="3">Glycosyl transferase family 1 domain-containing protein</fullName>
    </recommendedName>
</protein>
<reference evidence="4 6" key="1">
    <citation type="journal article" date="2012" name="Nature">
        <title>Algal genomes reveal evolutionary mosaicism and the fate of nucleomorphs.</title>
        <authorList>
            <consortium name="DOE Joint Genome Institute"/>
            <person name="Curtis B.A."/>
            <person name="Tanifuji G."/>
            <person name="Burki F."/>
            <person name="Gruber A."/>
            <person name="Irimia M."/>
            <person name="Maruyama S."/>
            <person name="Arias M.C."/>
            <person name="Ball S.G."/>
            <person name="Gile G.H."/>
            <person name="Hirakawa Y."/>
            <person name="Hopkins J.F."/>
            <person name="Kuo A."/>
            <person name="Rensing S.A."/>
            <person name="Schmutz J."/>
            <person name="Symeonidi A."/>
            <person name="Elias M."/>
            <person name="Eveleigh R.J."/>
            <person name="Herman E.K."/>
            <person name="Klute M.J."/>
            <person name="Nakayama T."/>
            <person name="Obornik M."/>
            <person name="Reyes-Prieto A."/>
            <person name="Armbrust E.V."/>
            <person name="Aves S.J."/>
            <person name="Beiko R.G."/>
            <person name="Coutinho P."/>
            <person name="Dacks J.B."/>
            <person name="Durnford D.G."/>
            <person name="Fast N.M."/>
            <person name="Green B.R."/>
            <person name="Grisdale C.J."/>
            <person name="Hempel F."/>
            <person name="Henrissat B."/>
            <person name="Hoppner M.P."/>
            <person name="Ishida K."/>
            <person name="Kim E."/>
            <person name="Koreny L."/>
            <person name="Kroth P.G."/>
            <person name="Liu Y."/>
            <person name="Malik S.B."/>
            <person name="Maier U.G."/>
            <person name="McRose D."/>
            <person name="Mock T."/>
            <person name="Neilson J.A."/>
            <person name="Onodera N.T."/>
            <person name="Poole A.M."/>
            <person name="Pritham E.J."/>
            <person name="Richards T.A."/>
            <person name="Rocap G."/>
            <person name="Roy S.W."/>
            <person name="Sarai C."/>
            <person name="Schaack S."/>
            <person name="Shirato S."/>
            <person name="Slamovits C.H."/>
            <person name="Spencer D.F."/>
            <person name="Suzuki S."/>
            <person name="Worden A.Z."/>
            <person name="Zauner S."/>
            <person name="Barry K."/>
            <person name="Bell C."/>
            <person name="Bharti A.K."/>
            <person name="Crow J.A."/>
            <person name="Grimwood J."/>
            <person name="Kramer R."/>
            <person name="Lindquist E."/>
            <person name="Lucas S."/>
            <person name="Salamov A."/>
            <person name="McFadden G.I."/>
            <person name="Lane C.E."/>
            <person name="Keeling P.J."/>
            <person name="Gray M.W."/>
            <person name="Grigoriev I.V."/>
            <person name="Archibald J.M."/>
        </authorList>
    </citation>
    <scope>NUCLEOTIDE SEQUENCE</scope>
    <source>
        <strain evidence="4 6">CCMP2712</strain>
    </source>
</reference>
<feature type="region of interest" description="Disordered" evidence="2">
    <location>
        <begin position="128"/>
        <end position="152"/>
    </location>
</feature>
<gene>
    <name evidence="4" type="ORF">GUITHDRAFT_67737</name>
</gene>
<sequence>MEECRLAPVVIVNKTFSYSELPFLYQAVDAFVLPSRGEGWGLPLLEAMATALPTVGTNWSGNTEFMKEENSFLLNYQLRNVSSRKKSSSSSPHLAWREQEEEEEARHMWAEPSLGHLVEILQLVRTDPEERGRRGREGRRQVASRFSHRAVA</sequence>
<dbReference type="InterPro" id="IPR001296">
    <property type="entry name" value="Glyco_trans_1"/>
</dbReference>
<feature type="domain" description="Glycosyl transferase family 1" evidence="3">
    <location>
        <begin position="2"/>
        <end position="70"/>
    </location>
</feature>
<keyword evidence="6" id="KW-1185">Reference proteome</keyword>
<evidence type="ECO:0000313" key="5">
    <source>
        <dbReference type="EnsemblProtists" id="EKX49597"/>
    </source>
</evidence>
<evidence type="ECO:0000256" key="2">
    <source>
        <dbReference type="SAM" id="MobiDB-lite"/>
    </source>
</evidence>
<dbReference type="KEGG" id="gtt:GUITHDRAFT_67737"/>
<dbReference type="OMA" id="NFCIISQ"/>
<dbReference type="Pfam" id="PF00534">
    <property type="entry name" value="Glycos_transf_1"/>
    <property type="match status" value="1"/>
</dbReference>
<dbReference type="PANTHER" id="PTHR46656">
    <property type="entry name" value="PUTATIVE-RELATED"/>
    <property type="match status" value="1"/>
</dbReference>
<name>L1JMC8_GUITC</name>
<dbReference type="STRING" id="905079.L1JMC8"/>
<feature type="non-terminal residue" evidence="4">
    <location>
        <position position="152"/>
    </location>
</feature>
<feature type="region of interest" description="Disordered" evidence="2">
    <location>
        <begin position="83"/>
        <end position="102"/>
    </location>
</feature>
<evidence type="ECO:0000313" key="6">
    <source>
        <dbReference type="Proteomes" id="UP000011087"/>
    </source>
</evidence>
<dbReference type="GO" id="GO:0016757">
    <property type="term" value="F:glycosyltransferase activity"/>
    <property type="evidence" value="ECO:0007669"/>
    <property type="project" value="UniProtKB-KW"/>
</dbReference>
<reference evidence="5" key="3">
    <citation type="submission" date="2016-03" db="UniProtKB">
        <authorList>
            <consortium name="EnsemblProtists"/>
        </authorList>
    </citation>
    <scope>IDENTIFICATION</scope>
</reference>
<dbReference type="GeneID" id="17306253"/>
<keyword evidence="1" id="KW-0328">Glycosyltransferase</keyword>
<dbReference type="EMBL" id="JH992981">
    <property type="protein sequence ID" value="EKX49597.1"/>
    <property type="molecule type" value="Genomic_DNA"/>
</dbReference>
<evidence type="ECO:0000259" key="3">
    <source>
        <dbReference type="Pfam" id="PF00534"/>
    </source>
</evidence>
<dbReference type="RefSeq" id="XP_005836577.1">
    <property type="nucleotide sequence ID" value="XM_005836520.1"/>
</dbReference>
<organism evidence="4">
    <name type="scientific">Guillardia theta (strain CCMP2712)</name>
    <name type="common">Cryptophyte</name>
    <dbReference type="NCBI Taxonomy" id="905079"/>
    <lineage>
        <taxon>Eukaryota</taxon>
        <taxon>Cryptophyceae</taxon>
        <taxon>Pyrenomonadales</taxon>
        <taxon>Geminigeraceae</taxon>
        <taxon>Guillardia</taxon>
    </lineage>
</organism>
<dbReference type="PANTHER" id="PTHR46656:SF3">
    <property type="entry name" value="PUTATIVE-RELATED"/>
    <property type="match status" value="1"/>
</dbReference>
<dbReference type="Gene3D" id="3.40.50.2000">
    <property type="entry name" value="Glycogen Phosphorylase B"/>
    <property type="match status" value="1"/>
</dbReference>